<comment type="catalytic activity">
    <reaction evidence="4">
        <text>(sulfur carrier)-H + L-cysteine = (sulfur carrier)-SH + L-alanine</text>
        <dbReference type="Rhea" id="RHEA:43892"/>
        <dbReference type="Rhea" id="RHEA-COMP:14737"/>
        <dbReference type="Rhea" id="RHEA-COMP:14739"/>
        <dbReference type="ChEBI" id="CHEBI:29917"/>
        <dbReference type="ChEBI" id="CHEBI:35235"/>
        <dbReference type="ChEBI" id="CHEBI:57972"/>
        <dbReference type="ChEBI" id="CHEBI:64428"/>
        <dbReference type="EC" id="2.8.1.7"/>
    </reaction>
</comment>
<feature type="domain" description="Aminotransferase class V" evidence="5">
    <location>
        <begin position="42"/>
        <end position="397"/>
    </location>
</feature>
<dbReference type="Gene3D" id="3.90.1150.10">
    <property type="entry name" value="Aspartate Aminotransferase, domain 1"/>
    <property type="match status" value="1"/>
</dbReference>
<dbReference type="RefSeq" id="WP_242152843.1">
    <property type="nucleotide sequence ID" value="NZ_CP093379.1"/>
</dbReference>
<accession>A0ABY3X547</accession>
<dbReference type="InterPro" id="IPR000192">
    <property type="entry name" value="Aminotrans_V_dom"/>
</dbReference>
<protein>
    <submittedName>
        <fullName evidence="6">Cysteine desulfurase</fullName>
    </submittedName>
</protein>
<dbReference type="SUPFAM" id="SSF53383">
    <property type="entry name" value="PLP-dependent transferases"/>
    <property type="match status" value="1"/>
</dbReference>
<dbReference type="InterPro" id="IPR015422">
    <property type="entry name" value="PyrdxlP-dep_Trfase_small"/>
</dbReference>
<evidence type="ECO:0000256" key="1">
    <source>
        <dbReference type="ARBA" id="ARBA00001933"/>
    </source>
</evidence>
<evidence type="ECO:0000256" key="4">
    <source>
        <dbReference type="ARBA" id="ARBA00050776"/>
    </source>
</evidence>
<reference evidence="6 7" key="1">
    <citation type="submission" date="2022-03" db="EMBL/GenBank/DDBJ databases">
        <title>Ignatzschineria rhizosphaerae HR5S32.</title>
        <authorList>
            <person name="Sun J.Q."/>
            <person name="Feng J.Y."/>
        </authorList>
    </citation>
    <scope>NUCLEOTIDE SEQUENCE [LARGE SCALE GENOMIC DNA]</scope>
    <source>
        <strain evidence="6 7">HR5S32</strain>
    </source>
</reference>
<comment type="similarity">
    <text evidence="2">Belongs to the class-V pyridoxal-phosphate-dependent aminotransferase family. NifS/IscS subfamily.</text>
</comment>
<name>A0ABY3X547_9GAMM</name>
<proteinExistence type="inferred from homology"/>
<gene>
    <name evidence="6" type="ORF">MMG00_06030</name>
</gene>
<organism evidence="6 7">
    <name type="scientific">Ignatzschineria rhizosphaerae</name>
    <dbReference type="NCBI Taxonomy" id="2923279"/>
    <lineage>
        <taxon>Bacteria</taxon>
        <taxon>Pseudomonadati</taxon>
        <taxon>Pseudomonadota</taxon>
        <taxon>Gammaproteobacteria</taxon>
        <taxon>Cardiobacteriales</taxon>
        <taxon>Ignatzschineriaceae</taxon>
        <taxon>Ignatzschineria</taxon>
    </lineage>
</organism>
<evidence type="ECO:0000313" key="6">
    <source>
        <dbReference type="EMBL" id="UNM97400.1"/>
    </source>
</evidence>
<dbReference type="PANTHER" id="PTHR11601">
    <property type="entry name" value="CYSTEINE DESULFURYLASE FAMILY MEMBER"/>
    <property type="match status" value="1"/>
</dbReference>
<sequence>MMKIDLEGLGLEAFMKPHQASAGNQPSAEGKLPSKPQFSNMIYLDYAATTPVDPRVIEAMVNSMETDWANVSSPHELGIVTKQKVEADLDAIAAHFNVNRDELIITSGSTESINHALKGVLHAQKKKEIITSTIEHKATINTVQALMKEGYRGKFIAPNSEGIITAEMIEAVITDETAMISLIWVNNETGDKLPVEEIAKIARARKIPFHVDATQAAPHFQFDASQFDLVSVSAHKCYGPKAIGLLYRRSFPKLPMMPLIDGSGGQLGLRAGTIPNEGIAGFAKALEIIKDNWVEERHRLAKLESYLVQRLLSFGVEVNSGNLKGHREPGVLNLYIPNVNADTLMALTPKLAIAKGSACNSDSSLPSYVLTEMNYDLKRALSSVRISVGRYTTEEEIFAAGEMLSVAIEFIQNIADGKPANWYGEYDLYNSYIASILEPDYLEDGITINAGIDAPLLVIEKEHFSLTLYGKVEKVALDDSDAIRFTALSGKAYGEPYYLSLFNDLIIALRDETISSQLALEQLLGMKMPANYLRDTLFIEKSLRNFIAQQIES</sequence>
<evidence type="ECO:0000259" key="5">
    <source>
        <dbReference type="Pfam" id="PF00266"/>
    </source>
</evidence>
<dbReference type="Gene3D" id="3.40.640.10">
    <property type="entry name" value="Type I PLP-dependent aspartate aminotransferase-like (Major domain)"/>
    <property type="match status" value="1"/>
</dbReference>
<evidence type="ECO:0000256" key="2">
    <source>
        <dbReference type="ARBA" id="ARBA00006490"/>
    </source>
</evidence>
<evidence type="ECO:0000313" key="7">
    <source>
        <dbReference type="Proteomes" id="UP000829542"/>
    </source>
</evidence>
<dbReference type="EMBL" id="CP093379">
    <property type="protein sequence ID" value="UNM97400.1"/>
    <property type="molecule type" value="Genomic_DNA"/>
</dbReference>
<dbReference type="InterPro" id="IPR015421">
    <property type="entry name" value="PyrdxlP-dep_Trfase_major"/>
</dbReference>
<keyword evidence="3" id="KW-0663">Pyridoxal phosphate</keyword>
<comment type="cofactor">
    <cofactor evidence="1">
        <name>pyridoxal 5'-phosphate</name>
        <dbReference type="ChEBI" id="CHEBI:597326"/>
    </cofactor>
</comment>
<evidence type="ECO:0000256" key="3">
    <source>
        <dbReference type="ARBA" id="ARBA00022898"/>
    </source>
</evidence>
<keyword evidence="7" id="KW-1185">Reference proteome</keyword>
<dbReference type="InterPro" id="IPR015424">
    <property type="entry name" value="PyrdxlP-dep_Trfase"/>
</dbReference>
<dbReference type="Pfam" id="PF00266">
    <property type="entry name" value="Aminotran_5"/>
    <property type="match status" value="1"/>
</dbReference>
<dbReference type="PANTHER" id="PTHR11601:SF34">
    <property type="entry name" value="CYSTEINE DESULFURASE"/>
    <property type="match status" value="1"/>
</dbReference>
<dbReference type="Proteomes" id="UP000829542">
    <property type="component" value="Chromosome"/>
</dbReference>